<comment type="caution">
    <text evidence="2">The sequence shown here is derived from an EMBL/GenBank/DDBJ whole genome shotgun (WGS) entry which is preliminary data.</text>
</comment>
<keyword evidence="3" id="KW-1185">Reference proteome</keyword>
<dbReference type="OrthoDB" id="8526439at2"/>
<feature type="compositionally biased region" description="Basic and acidic residues" evidence="1">
    <location>
        <begin position="44"/>
        <end position="75"/>
    </location>
</feature>
<organism evidence="2 3">
    <name type="scientific">Phaeovulum veldkampii DSM 11550</name>
    <dbReference type="NCBI Taxonomy" id="1185920"/>
    <lineage>
        <taxon>Bacteria</taxon>
        <taxon>Pseudomonadati</taxon>
        <taxon>Pseudomonadota</taxon>
        <taxon>Alphaproteobacteria</taxon>
        <taxon>Rhodobacterales</taxon>
        <taxon>Paracoccaceae</taxon>
        <taxon>Phaeovulum</taxon>
    </lineage>
</organism>
<reference evidence="2 3" key="1">
    <citation type="submission" date="2018-03" db="EMBL/GenBank/DDBJ databases">
        <title>Rhodobacter veldkampii.</title>
        <authorList>
            <person name="Meyer T.E."/>
            <person name="Miller S."/>
            <person name="Lodha T."/>
            <person name="Gandham S."/>
            <person name="Chintalapati S."/>
            <person name="Chintalapati V.R."/>
        </authorList>
    </citation>
    <scope>NUCLEOTIDE SEQUENCE [LARGE SCALE GENOMIC DNA]</scope>
    <source>
        <strain evidence="2 3">DSM 11550</strain>
    </source>
</reference>
<feature type="region of interest" description="Disordered" evidence="1">
    <location>
        <begin position="36"/>
        <end position="75"/>
    </location>
</feature>
<gene>
    <name evidence="2" type="ORF">C5F46_11420</name>
</gene>
<dbReference type="EMBL" id="PZKF01000026">
    <property type="protein sequence ID" value="PTE17024.1"/>
    <property type="molecule type" value="Genomic_DNA"/>
</dbReference>
<proteinExistence type="predicted"/>
<accession>A0A2T4JGI5</accession>
<dbReference type="AlphaFoldDB" id="A0A2T4JGI5"/>
<sequence>MSRSHRKTPIIGVTKAPSDKAFKAIEHRRARRALNQIDQTANDAPHEKQFGDSWRADKDGKHPFDPRECPELMRK</sequence>
<dbReference type="Proteomes" id="UP000241899">
    <property type="component" value="Unassembled WGS sequence"/>
</dbReference>
<evidence type="ECO:0000313" key="2">
    <source>
        <dbReference type="EMBL" id="PTE17024.1"/>
    </source>
</evidence>
<evidence type="ECO:0000313" key="3">
    <source>
        <dbReference type="Proteomes" id="UP000241899"/>
    </source>
</evidence>
<evidence type="ECO:0000256" key="1">
    <source>
        <dbReference type="SAM" id="MobiDB-lite"/>
    </source>
</evidence>
<protein>
    <submittedName>
        <fullName evidence="2">Uncharacterized protein</fullName>
    </submittedName>
</protein>
<name>A0A2T4JGI5_9RHOB</name>